<accession>A0AAV5BXK2</accession>
<feature type="compositionally biased region" description="Basic and acidic residues" evidence="1">
    <location>
        <begin position="72"/>
        <end position="91"/>
    </location>
</feature>
<evidence type="ECO:0000256" key="1">
    <source>
        <dbReference type="SAM" id="MobiDB-lite"/>
    </source>
</evidence>
<organism evidence="2 3">
    <name type="scientific">Eleusine coracana subsp. coracana</name>
    <dbReference type="NCBI Taxonomy" id="191504"/>
    <lineage>
        <taxon>Eukaryota</taxon>
        <taxon>Viridiplantae</taxon>
        <taxon>Streptophyta</taxon>
        <taxon>Embryophyta</taxon>
        <taxon>Tracheophyta</taxon>
        <taxon>Spermatophyta</taxon>
        <taxon>Magnoliopsida</taxon>
        <taxon>Liliopsida</taxon>
        <taxon>Poales</taxon>
        <taxon>Poaceae</taxon>
        <taxon>PACMAD clade</taxon>
        <taxon>Chloridoideae</taxon>
        <taxon>Cynodonteae</taxon>
        <taxon>Eleusininae</taxon>
        <taxon>Eleusine</taxon>
    </lineage>
</organism>
<gene>
    <name evidence="2" type="primary">ga07470</name>
    <name evidence="2" type="ORF">PR202_ga07470</name>
</gene>
<feature type="region of interest" description="Disordered" evidence="1">
    <location>
        <begin position="61"/>
        <end position="91"/>
    </location>
</feature>
<reference evidence="2" key="2">
    <citation type="submission" date="2021-12" db="EMBL/GenBank/DDBJ databases">
        <title>Resequencing data analysis of finger millet.</title>
        <authorList>
            <person name="Hatakeyama M."/>
            <person name="Aluri S."/>
            <person name="Balachadran M.T."/>
            <person name="Sivarajan S.R."/>
            <person name="Poveda L."/>
            <person name="Shimizu-Inatsugi R."/>
            <person name="Schlapbach R."/>
            <person name="Sreeman S.M."/>
            <person name="Shimizu K.K."/>
        </authorList>
    </citation>
    <scope>NUCLEOTIDE SEQUENCE</scope>
</reference>
<dbReference type="AlphaFoldDB" id="A0AAV5BXK2"/>
<dbReference type="EMBL" id="BQKI01000003">
    <property type="protein sequence ID" value="GJM91124.1"/>
    <property type="molecule type" value="Genomic_DNA"/>
</dbReference>
<keyword evidence="3" id="KW-1185">Reference proteome</keyword>
<name>A0AAV5BXK2_ELECO</name>
<sequence length="91" mass="10286">MPPKDYTSRKQEEADLTKLLHAVSAKLDCLSTMESKLEAIDAQQLQNTAIQRLEIQYRQSKPYLEGRASGGHQDRYGEDGRFRGDPYDAGV</sequence>
<reference evidence="2" key="1">
    <citation type="journal article" date="2018" name="DNA Res.">
        <title>Multiple hybrid de novo genome assembly of finger millet, an orphan allotetraploid crop.</title>
        <authorList>
            <person name="Hatakeyama M."/>
            <person name="Aluri S."/>
            <person name="Balachadran M.T."/>
            <person name="Sivarajan S.R."/>
            <person name="Patrignani A."/>
            <person name="Gruter S."/>
            <person name="Poveda L."/>
            <person name="Shimizu-Inatsugi R."/>
            <person name="Baeten J."/>
            <person name="Francoijs K.J."/>
            <person name="Nataraja K.N."/>
            <person name="Reddy Y.A.N."/>
            <person name="Phadnis S."/>
            <person name="Ravikumar R.L."/>
            <person name="Schlapbach R."/>
            <person name="Sreeman S.M."/>
            <person name="Shimizu K.K."/>
        </authorList>
    </citation>
    <scope>NUCLEOTIDE SEQUENCE</scope>
</reference>
<protein>
    <submittedName>
        <fullName evidence="2">Uncharacterized protein</fullName>
    </submittedName>
</protein>
<comment type="caution">
    <text evidence="2">The sequence shown here is derived from an EMBL/GenBank/DDBJ whole genome shotgun (WGS) entry which is preliminary data.</text>
</comment>
<dbReference type="Proteomes" id="UP001054889">
    <property type="component" value="Unassembled WGS sequence"/>
</dbReference>
<evidence type="ECO:0000313" key="3">
    <source>
        <dbReference type="Proteomes" id="UP001054889"/>
    </source>
</evidence>
<evidence type="ECO:0000313" key="2">
    <source>
        <dbReference type="EMBL" id="GJM91124.1"/>
    </source>
</evidence>
<proteinExistence type="predicted"/>